<feature type="domain" description="Pyrrolo-quinoline quinone repeat" evidence="2">
    <location>
        <begin position="86"/>
        <end position="205"/>
    </location>
</feature>
<feature type="signal peptide" evidence="1">
    <location>
        <begin position="1"/>
        <end position="18"/>
    </location>
</feature>
<dbReference type="STRING" id="497964.CfE428DRAFT_4366"/>
<feature type="domain" description="Pyrrolo-quinoline quinone repeat" evidence="2">
    <location>
        <begin position="305"/>
        <end position="380"/>
    </location>
</feature>
<dbReference type="InterPro" id="IPR015943">
    <property type="entry name" value="WD40/YVTN_repeat-like_dom_sf"/>
</dbReference>
<dbReference type="Pfam" id="PF13360">
    <property type="entry name" value="PQQ_2"/>
    <property type="match status" value="2"/>
</dbReference>
<dbReference type="InterPro" id="IPR002372">
    <property type="entry name" value="PQQ_rpt_dom"/>
</dbReference>
<dbReference type="EMBL" id="ABVL01000014">
    <property type="protein sequence ID" value="EDY18230.1"/>
    <property type="molecule type" value="Genomic_DNA"/>
</dbReference>
<dbReference type="SUPFAM" id="SSF50998">
    <property type="entry name" value="Quinoprotein alcohol dehydrogenase-like"/>
    <property type="match status" value="1"/>
</dbReference>
<accession>B4D627</accession>
<dbReference type="AlphaFoldDB" id="B4D627"/>
<name>B4D627_9BACT</name>
<protein>
    <submittedName>
        <fullName evidence="3">Pyrrolo-quinoline quinone</fullName>
    </submittedName>
</protein>
<dbReference type="Proteomes" id="UP000005824">
    <property type="component" value="Unassembled WGS sequence"/>
</dbReference>
<gene>
    <name evidence="3" type="ORF">CfE428DRAFT_4366</name>
</gene>
<keyword evidence="4" id="KW-1185">Reference proteome</keyword>
<evidence type="ECO:0000259" key="2">
    <source>
        <dbReference type="Pfam" id="PF13360"/>
    </source>
</evidence>
<dbReference type="SMART" id="SM00564">
    <property type="entry name" value="PQQ"/>
    <property type="match status" value="4"/>
</dbReference>
<feature type="chain" id="PRO_5002802505" evidence="1">
    <location>
        <begin position="19"/>
        <end position="420"/>
    </location>
</feature>
<dbReference type="RefSeq" id="WP_006981690.1">
    <property type="nucleotide sequence ID" value="NZ_ABVL01000014.1"/>
</dbReference>
<dbReference type="eggNOG" id="COG1520">
    <property type="taxonomic scope" value="Bacteria"/>
</dbReference>
<evidence type="ECO:0000313" key="3">
    <source>
        <dbReference type="EMBL" id="EDY18230.1"/>
    </source>
</evidence>
<dbReference type="Gene3D" id="2.130.10.10">
    <property type="entry name" value="YVTN repeat-like/Quinoprotein amine dehydrogenase"/>
    <property type="match status" value="2"/>
</dbReference>
<dbReference type="InterPro" id="IPR011047">
    <property type="entry name" value="Quinoprotein_ADH-like_sf"/>
</dbReference>
<organism evidence="3 4">
    <name type="scientific">Chthoniobacter flavus Ellin428</name>
    <dbReference type="NCBI Taxonomy" id="497964"/>
    <lineage>
        <taxon>Bacteria</taxon>
        <taxon>Pseudomonadati</taxon>
        <taxon>Verrucomicrobiota</taxon>
        <taxon>Spartobacteria</taxon>
        <taxon>Chthoniobacterales</taxon>
        <taxon>Chthoniobacteraceae</taxon>
        <taxon>Chthoniobacter</taxon>
    </lineage>
</organism>
<dbReference type="InParanoid" id="B4D627"/>
<dbReference type="Gene3D" id="2.40.10.480">
    <property type="match status" value="1"/>
</dbReference>
<comment type="caution">
    <text evidence="3">The sequence shown here is derived from an EMBL/GenBank/DDBJ whole genome shotgun (WGS) entry which is preliminary data.</text>
</comment>
<dbReference type="InterPro" id="IPR018391">
    <property type="entry name" value="PQQ_b-propeller_rpt"/>
</dbReference>
<proteinExistence type="predicted"/>
<sequence>MFFRPLLALALLSTSLLAAENWPTFRGPTGDGHSDATGLPVTFGDSDHVKWKTPIHGKAWSSPVIWGSQIWLTTANEEGTELGVVLVDKDSGKILRDDTLFHIATPQFCHKFNSYASPTPAIEEGRVYVTFGSPGTACIDTKTGKVLWQRTDFVCNHYRGAGSSPILWQNLLIMNFDGSDHQFIVALDKMTGKTVWETKRSTDYGDLAPDGTVKNEGDYRKAFATCHVYMQGGQPILLSSGAKAHYAYDPRNGKEIWRFDEPDAHSAATRPVVGDGLVYIPAGFGKAGLLAIKLGGHGVLSANDLAWRMNKKAPNKPSVTLVNGLLFTVNDGGIAACLDAKTGDVIWNERLGGNFSASPIYADGHMYAGNEEGKFYVFDAGRQFKVLATNEFPDGFMASPAVSGKALYLRTKTTLYRIEN</sequence>
<dbReference type="PANTHER" id="PTHR34512:SF30">
    <property type="entry name" value="OUTER MEMBRANE PROTEIN ASSEMBLY FACTOR BAMB"/>
    <property type="match status" value="1"/>
</dbReference>
<evidence type="ECO:0000313" key="4">
    <source>
        <dbReference type="Proteomes" id="UP000005824"/>
    </source>
</evidence>
<reference evidence="3 4" key="1">
    <citation type="journal article" date="2011" name="J. Bacteriol.">
        <title>Genome sequence of Chthoniobacter flavus Ellin428, an aerobic heterotrophic soil bacterium.</title>
        <authorList>
            <person name="Kant R."/>
            <person name="van Passel M.W."/>
            <person name="Palva A."/>
            <person name="Lucas S."/>
            <person name="Lapidus A."/>
            <person name="Glavina Del Rio T."/>
            <person name="Dalin E."/>
            <person name="Tice H."/>
            <person name="Bruce D."/>
            <person name="Goodwin L."/>
            <person name="Pitluck S."/>
            <person name="Larimer F.W."/>
            <person name="Land M.L."/>
            <person name="Hauser L."/>
            <person name="Sangwan P."/>
            <person name="de Vos W.M."/>
            <person name="Janssen P.H."/>
            <person name="Smidt H."/>
        </authorList>
    </citation>
    <scope>NUCLEOTIDE SEQUENCE [LARGE SCALE GENOMIC DNA]</scope>
    <source>
        <strain evidence="3 4">Ellin428</strain>
    </source>
</reference>
<dbReference type="PANTHER" id="PTHR34512">
    <property type="entry name" value="CELL SURFACE PROTEIN"/>
    <property type="match status" value="1"/>
</dbReference>
<evidence type="ECO:0000256" key="1">
    <source>
        <dbReference type="SAM" id="SignalP"/>
    </source>
</evidence>
<keyword evidence="1" id="KW-0732">Signal</keyword>